<comment type="caution">
    <text evidence="7">The sequence shown here is derived from an EMBL/GenBank/DDBJ whole genome shotgun (WGS) entry which is preliminary data.</text>
</comment>
<evidence type="ECO:0000256" key="1">
    <source>
        <dbReference type="ARBA" id="ARBA00023015"/>
    </source>
</evidence>
<dbReference type="InterPro" id="IPR007624">
    <property type="entry name" value="RNA_pol_sigma70_r3"/>
</dbReference>
<dbReference type="Proteomes" id="UP001268542">
    <property type="component" value="Unassembled WGS sequence"/>
</dbReference>
<keyword evidence="3" id="KW-0238">DNA-binding</keyword>
<dbReference type="Gene3D" id="1.10.10.10">
    <property type="entry name" value="Winged helix-like DNA-binding domain superfamily/Winged helix DNA-binding domain"/>
    <property type="match status" value="2"/>
</dbReference>
<evidence type="ECO:0000256" key="3">
    <source>
        <dbReference type="ARBA" id="ARBA00023125"/>
    </source>
</evidence>
<feature type="compositionally biased region" description="Pro residues" evidence="5">
    <location>
        <begin position="1"/>
        <end position="11"/>
    </location>
</feature>
<dbReference type="InterPro" id="IPR013324">
    <property type="entry name" value="RNA_pol_sigma_r3/r4-like"/>
</dbReference>
<evidence type="ECO:0000313" key="7">
    <source>
        <dbReference type="EMBL" id="MDT9593703.1"/>
    </source>
</evidence>
<dbReference type="EMBL" id="JAVYII010000005">
    <property type="protein sequence ID" value="MDT9593703.1"/>
    <property type="molecule type" value="Genomic_DNA"/>
</dbReference>
<feature type="domain" description="RNA polymerase sigma-70" evidence="6">
    <location>
        <begin position="132"/>
        <end position="145"/>
    </location>
</feature>
<dbReference type="Pfam" id="PF04545">
    <property type="entry name" value="Sigma70_r4"/>
    <property type="match status" value="1"/>
</dbReference>
<evidence type="ECO:0000256" key="4">
    <source>
        <dbReference type="ARBA" id="ARBA00023163"/>
    </source>
</evidence>
<dbReference type="NCBIfam" id="TIGR02980">
    <property type="entry name" value="SigBFG"/>
    <property type="match status" value="1"/>
</dbReference>
<dbReference type="InterPro" id="IPR007630">
    <property type="entry name" value="RNA_pol_sigma70_r4"/>
</dbReference>
<gene>
    <name evidence="7" type="ORF">RDV89_11535</name>
</gene>
<keyword evidence="8" id="KW-1185">Reference proteome</keyword>
<dbReference type="InterPro" id="IPR000943">
    <property type="entry name" value="RNA_pol_sigma70"/>
</dbReference>
<evidence type="ECO:0000313" key="8">
    <source>
        <dbReference type="Proteomes" id="UP001268542"/>
    </source>
</evidence>
<feature type="compositionally biased region" description="Low complexity" evidence="5">
    <location>
        <begin position="22"/>
        <end position="34"/>
    </location>
</feature>
<dbReference type="SUPFAM" id="SSF88659">
    <property type="entry name" value="Sigma3 and sigma4 domains of RNA polymerase sigma factors"/>
    <property type="match status" value="2"/>
</dbReference>
<dbReference type="InterPro" id="IPR014284">
    <property type="entry name" value="RNA_pol_sigma-70_dom"/>
</dbReference>
<name>A0ABU3PWT7_9ACTN</name>
<feature type="compositionally biased region" description="Acidic residues" evidence="5">
    <location>
        <begin position="38"/>
        <end position="62"/>
    </location>
</feature>
<organism evidence="7 8">
    <name type="scientific">Nocardioides imazamoxiresistens</name>
    <dbReference type="NCBI Taxonomy" id="3231893"/>
    <lineage>
        <taxon>Bacteria</taxon>
        <taxon>Bacillati</taxon>
        <taxon>Actinomycetota</taxon>
        <taxon>Actinomycetes</taxon>
        <taxon>Propionibacteriales</taxon>
        <taxon>Nocardioidaceae</taxon>
        <taxon>Nocardioides</taxon>
    </lineage>
</organism>
<feature type="region of interest" description="Disordered" evidence="5">
    <location>
        <begin position="1"/>
        <end position="73"/>
    </location>
</feature>
<dbReference type="Pfam" id="PF04542">
    <property type="entry name" value="Sigma70_r2"/>
    <property type="match status" value="1"/>
</dbReference>
<dbReference type="InterPro" id="IPR036388">
    <property type="entry name" value="WH-like_DNA-bd_sf"/>
</dbReference>
<dbReference type="Pfam" id="PF04539">
    <property type="entry name" value="Sigma70_r3"/>
    <property type="match status" value="1"/>
</dbReference>
<evidence type="ECO:0000259" key="6">
    <source>
        <dbReference type="PROSITE" id="PS00715"/>
    </source>
</evidence>
<keyword evidence="4" id="KW-0804">Transcription</keyword>
<dbReference type="InterPro" id="IPR014322">
    <property type="entry name" value="RNA_pol_sigma-B/F/G"/>
</dbReference>
<dbReference type="NCBIfam" id="TIGR02937">
    <property type="entry name" value="sigma70-ECF"/>
    <property type="match status" value="1"/>
</dbReference>
<dbReference type="CDD" id="cd06171">
    <property type="entry name" value="Sigma70_r4"/>
    <property type="match status" value="1"/>
</dbReference>
<dbReference type="SUPFAM" id="SSF88946">
    <property type="entry name" value="Sigma2 domain of RNA polymerase sigma factors"/>
    <property type="match status" value="1"/>
</dbReference>
<accession>A0ABU3PWT7</accession>
<keyword evidence="1" id="KW-0805">Transcription regulation</keyword>
<dbReference type="PROSITE" id="PS00715">
    <property type="entry name" value="SIGMA70_1"/>
    <property type="match status" value="1"/>
</dbReference>
<dbReference type="PANTHER" id="PTHR30385">
    <property type="entry name" value="SIGMA FACTOR F FLAGELLAR"/>
    <property type="match status" value="1"/>
</dbReference>
<proteinExistence type="predicted"/>
<evidence type="ECO:0000256" key="5">
    <source>
        <dbReference type="SAM" id="MobiDB-lite"/>
    </source>
</evidence>
<protein>
    <submittedName>
        <fullName evidence="7">RNA polymerase sigma factor SigF</fullName>
    </submittedName>
</protein>
<evidence type="ECO:0000256" key="2">
    <source>
        <dbReference type="ARBA" id="ARBA00023082"/>
    </source>
</evidence>
<dbReference type="Gene3D" id="1.20.120.1810">
    <property type="match status" value="1"/>
</dbReference>
<dbReference type="InterPro" id="IPR013325">
    <property type="entry name" value="RNA_pol_sigma_r2"/>
</dbReference>
<sequence length="329" mass="36137">MTPTTPDPGPAADPVDLDDLDAVAPDLGDETAAPAPDPDAELDDADDTDDTDAGTASSDDDPPPAVTRHLDARSIGIEQTRIRSAELFGELRDDFSSDAVRQGARDGLVHLHLPLVEHCARRFRNRGEPFEDLVQVGTIGLLKSIDRFDTERGVEFSTYATPTIIGEIKRHFRDKGWAIRVPRRLQELRMQISSATAELTQKLGRSPTVSELAASIGCTSEEIVEGIESSNAYSTLSLDATDNSDDSTQTMLDTIGVDDENLEHVEVRESLKPLLDQLPAREKKILLLRFFKNMTQSQIAAEIGVSQMHVSRLLARTLEQLRTNLQAED</sequence>
<dbReference type="RefSeq" id="WP_315733202.1">
    <property type="nucleotide sequence ID" value="NZ_JAVYII010000005.1"/>
</dbReference>
<dbReference type="PANTHER" id="PTHR30385:SF4">
    <property type="entry name" value="RNA POLYMERASE SIGMA-E FACTOR"/>
    <property type="match status" value="1"/>
</dbReference>
<dbReference type="InterPro" id="IPR007627">
    <property type="entry name" value="RNA_pol_sigma70_r2"/>
</dbReference>
<dbReference type="PRINTS" id="PR00046">
    <property type="entry name" value="SIGMA70FCT"/>
</dbReference>
<reference evidence="7 8" key="1">
    <citation type="submission" date="2023-08" db="EMBL/GenBank/DDBJ databases">
        <title>Nocardioides seae sp. nov., a bacterium isolated from a soil.</title>
        <authorList>
            <person name="Wang X."/>
        </authorList>
    </citation>
    <scope>NUCLEOTIDE SEQUENCE [LARGE SCALE GENOMIC DNA]</scope>
    <source>
        <strain evidence="7 8">YZH12</strain>
    </source>
</reference>
<keyword evidence="2" id="KW-0731">Sigma factor</keyword>